<dbReference type="GO" id="GO:0016787">
    <property type="term" value="F:hydrolase activity"/>
    <property type="evidence" value="ECO:0007669"/>
    <property type="project" value="UniProtKB-KW"/>
</dbReference>
<dbReference type="PANTHER" id="PTHR48081">
    <property type="entry name" value="AB HYDROLASE SUPERFAMILY PROTEIN C4A8.06C"/>
    <property type="match status" value="1"/>
</dbReference>
<sequence>MLNKLIKFLIGLITVITVFSCSNVELPENISGKSKIYSMLAYNFSPKVDRDSMYALYTSVGLEIEDYVVPEEYDFRVYDEEGTRIEQYFTKNNKEKKLIIVGNGGSFLNPYKIARRDFYLNFSKKLPGFDVMIVDLHMGYQHRFPIQNKDFLNAYRLALKMGYSHNKVVFIGDSSGGNIVSTSTIYLRDNQLPLPAGIFLMSPYLDATNKVESRERNLKKDVLFGNPYNLENRIKMLENMPYFIAEKDKNNRYISPVYAKDLKGFPKTLIHVSDYEILQDDSVVFYQNLINSKVDAKLVEYPGQIHVFQMLAIKEAYDSLDKAAKFLNEITENKKDIKINKNVIEKIRFYVETRKYTEDEVKVFFNKIDINIDQLIEFEKNNYKKSNRNYLNNK</sequence>
<dbReference type="AlphaFoldDB" id="A0A7Z0T8Q0"/>
<dbReference type="EMBL" id="JABMKT010000024">
    <property type="protein sequence ID" value="NYV28174.1"/>
    <property type="molecule type" value="Genomic_DNA"/>
</dbReference>
<dbReference type="Gene3D" id="3.40.50.1820">
    <property type="entry name" value="alpha/beta hydrolase"/>
    <property type="match status" value="1"/>
</dbReference>
<keyword evidence="4" id="KW-1185">Reference proteome</keyword>
<protein>
    <submittedName>
        <fullName evidence="3">Alpha/beta hydrolase</fullName>
    </submittedName>
</protein>
<evidence type="ECO:0000256" key="1">
    <source>
        <dbReference type="ARBA" id="ARBA00022801"/>
    </source>
</evidence>
<feature type="domain" description="Alpha/beta hydrolase fold-3" evidence="2">
    <location>
        <begin position="128"/>
        <end position="309"/>
    </location>
</feature>
<dbReference type="InterPro" id="IPR029058">
    <property type="entry name" value="AB_hydrolase_fold"/>
</dbReference>
<dbReference type="RefSeq" id="WP_180136224.1">
    <property type="nucleotide sequence ID" value="NZ_JABMKT010000024.1"/>
</dbReference>
<proteinExistence type="predicted"/>
<reference evidence="3 4" key="1">
    <citation type="submission" date="2020-05" db="EMBL/GenBank/DDBJ databases">
        <title>Streptobacillus felis strain LHL191014123.</title>
        <authorList>
            <person name="Fawzy A."/>
            <person name="Rau J."/>
            <person name="Risse K."/>
            <person name="Schauerte N."/>
            <person name="Geiger C."/>
            <person name="Blom J."/>
            <person name="Imirzalioglu C."/>
            <person name="Falgenhauer J."/>
            <person name="Bach A."/>
            <person name="Herden C."/>
            <person name="Eisenberg T."/>
        </authorList>
    </citation>
    <scope>NUCLEOTIDE SEQUENCE [LARGE SCALE GENOMIC DNA]</scope>
    <source>
        <strain evidence="3 4">LHL191014123</strain>
    </source>
</reference>
<dbReference type="InterPro" id="IPR050300">
    <property type="entry name" value="GDXG_lipolytic_enzyme"/>
</dbReference>
<dbReference type="Pfam" id="PF07859">
    <property type="entry name" value="Abhydrolase_3"/>
    <property type="match status" value="1"/>
</dbReference>
<dbReference type="Proteomes" id="UP000526184">
    <property type="component" value="Unassembled WGS sequence"/>
</dbReference>
<keyword evidence="1 3" id="KW-0378">Hydrolase</keyword>
<evidence type="ECO:0000313" key="3">
    <source>
        <dbReference type="EMBL" id="NYV28174.1"/>
    </source>
</evidence>
<dbReference type="InterPro" id="IPR013094">
    <property type="entry name" value="AB_hydrolase_3"/>
</dbReference>
<accession>A0A7Z0T8Q0</accession>
<name>A0A7Z0T8Q0_9FUSO</name>
<dbReference type="PANTHER" id="PTHR48081:SF8">
    <property type="entry name" value="ALPHA_BETA HYDROLASE FOLD-3 DOMAIN-CONTAINING PROTEIN-RELATED"/>
    <property type="match status" value="1"/>
</dbReference>
<gene>
    <name evidence="3" type="ORF">HP397_05065</name>
</gene>
<dbReference type="PROSITE" id="PS51257">
    <property type="entry name" value="PROKAR_LIPOPROTEIN"/>
    <property type="match status" value="1"/>
</dbReference>
<comment type="caution">
    <text evidence="3">The sequence shown here is derived from an EMBL/GenBank/DDBJ whole genome shotgun (WGS) entry which is preliminary data.</text>
</comment>
<evidence type="ECO:0000259" key="2">
    <source>
        <dbReference type="Pfam" id="PF07859"/>
    </source>
</evidence>
<organism evidence="3 4">
    <name type="scientific">Streptobacillus felis</name>
    <dbReference type="NCBI Taxonomy" id="1384509"/>
    <lineage>
        <taxon>Bacteria</taxon>
        <taxon>Fusobacteriati</taxon>
        <taxon>Fusobacteriota</taxon>
        <taxon>Fusobacteriia</taxon>
        <taxon>Fusobacteriales</taxon>
        <taxon>Leptotrichiaceae</taxon>
        <taxon>Streptobacillus</taxon>
    </lineage>
</organism>
<evidence type="ECO:0000313" key="4">
    <source>
        <dbReference type="Proteomes" id="UP000526184"/>
    </source>
</evidence>
<dbReference type="SUPFAM" id="SSF53474">
    <property type="entry name" value="alpha/beta-Hydrolases"/>
    <property type="match status" value="1"/>
</dbReference>